<protein>
    <recommendedName>
        <fullName evidence="2">USP domain-containing protein</fullName>
    </recommendedName>
</protein>
<evidence type="ECO:0000313" key="4">
    <source>
        <dbReference type="Proteomes" id="UP001472677"/>
    </source>
</evidence>
<feature type="compositionally biased region" description="Basic and acidic residues" evidence="1">
    <location>
        <begin position="202"/>
        <end position="221"/>
    </location>
</feature>
<organism evidence="3 4">
    <name type="scientific">Hibiscus sabdariffa</name>
    <name type="common">roselle</name>
    <dbReference type="NCBI Taxonomy" id="183260"/>
    <lineage>
        <taxon>Eukaryota</taxon>
        <taxon>Viridiplantae</taxon>
        <taxon>Streptophyta</taxon>
        <taxon>Embryophyta</taxon>
        <taxon>Tracheophyta</taxon>
        <taxon>Spermatophyta</taxon>
        <taxon>Magnoliopsida</taxon>
        <taxon>eudicotyledons</taxon>
        <taxon>Gunneridae</taxon>
        <taxon>Pentapetalae</taxon>
        <taxon>rosids</taxon>
        <taxon>malvids</taxon>
        <taxon>Malvales</taxon>
        <taxon>Malvaceae</taxon>
        <taxon>Malvoideae</taxon>
        <taxon>Hibiscus</taxon>
    </lineage>
</organism>
<sequence length="238" mass="26205">MNAAFSGHYLCYVKNAQNKWFKIDDSTVTPTELERVLTKGAYMLLYARCSPRAPRLLRNRNKAIPSRVNSKNPLKSSSSTHSGLDEFYPSLIHRDTHGSIGSFYSKYNHLQMILEDSSSSDSSSLFSSNSDEGSCCTDSTHDSTSADDLLDSIFGDSIYGCSSPWRSSDSDVSSSFSSSPIYSRHSPLADSNRYASGSPEIRSSRMNEGKGDDAFSHTDTSKQCRKVVVGLGKLTQRD</sequence>
<reference evidence="3 4" key="1">
    <citation type="journal article" date="2024" name="G3 (Bethesda)">
        <title>Genome assembly of Hibiscus sabdariffa L. provides insights into metabolisms of medicinal natural products.</title>
        <authorList>
            <person name="Kim T."/>
        </authorList>
    </citation>
    <scope>NUCLEOTIDE SEQUENCE [LARGE SCALE GENOMIC DNA]</scope>
    <source>
        <strain evidence="3">TK-2024</strain>
        <tissue evidence="3">Old leaves</tissue>
    </source>
</reference>
<dbReference type="SUPFAM" id="SSF54001">
    <property type="entry name" value="Cysteine proteinases"/>
    <property type="match status" value="1"/>
</dbReference>
<evidence type="ECO:0000313" key="3">
    <source>
        <dbReference type="EMBL" id="KAK8501068.1"/>
    </source>
</evidence>
<evidence type="ECO:0000256" key="1">
    <source>
        <dbReference type="SAM" id="MobiDB-lite"/>
    </source>
</evidence>
<feature type="compositionally biased region" description="Polar residues" evidence="1">
    <location>
        <begin position="67"/>
        <end position="81"/>
    </location>
</feature>
<proteinExistence type="predicted"/>
<feature type="region of interest" description="Disordered" evidence="1">
    <location>
        <begin position="60"/>
        <end position="81"/>
    </location>
</feature>
<dbReference type="Proteomes" id="UP001472677">
    <property type="component" value="Unassembled WGS sequence"/>
</dbReference>
<feature type="domain" description="USP" evidence="2">
    <location>
        <begin position="1"/>
        <end position="49"/>
    </location>
</feature>
<dbReference type="InterPro" id="IPR001394">
    <property type="entry name" value="Peptidase_C19_UCH"/>
</dbReference>
<dbReference type="PROSITE" id="PS50235">
    <property type="entry name" value="USP_3"/>
    <property type="match status" value="1"/>
</dbReference>
<evidence type="ECO:0000259" key="2">
    <source>
        <dbReference type="PROSITE" id="PS50235"/>
    </source>
</evidence>
<dbReference type="InterPro" id="IPR038765">
    <property type="entry name" value="Papain-like_cys_pep_sf"/>
</dbReference>
<comment type="caution">
    <text evidence="3">The sequence shown here is derived from an EMBL/GenBank/DDBJ whole genome shotgun (WGS) entry which is preliminary data.</text>
</comment>
<keyword evidence="4" id="KW-1185">Reference proteome</keyword>
<feature type="region of interest" description="Disordered" evidence="1">
    <location>
        <begin position="179"/>
        <end position="221"/>
    </location>
</feature>
<dbReference type="Gene3D" id="3.90.70.10">
    <property type="entry name" value="Cysteine proteinases"/>
    <property type="match status" value="1"/>
</dbReference>
<name>A0ABR2B2S4_9ROSI</name>
<dbReference type="InterPro" id="IPR028889">
    <property type="entry name" value="USP"/>
</dbReference>
<gene>
    <name evidence="3" type="ORF">V6N12_000174</name>
</gene>
<dbReference type="EMBL" id="JBBPBM010000198">
    <property type="protein sequence ID" value="KAK8501068.1"/>
    <property type="molecule type" value="Genomic_DNA"/>
</dbReference>
<accession>A0ABR2B2S4</accession>
<dbReference type="Pfam" id="PF00443">
    <property type="entry name" value="UCH"/>
    <property type="match status" value="1"/>
</dbReference>